<dbReference type="Pfam" id="PF02637">
    <property type="entry name" value="GatB_Yqey"/>
    <property type="match status" value="1"/>
</dbReference>
<evidence type="ECO:0000256" key="8">
    <source>
        <dbReference type="ARBA" id="ARBA00047380"/>
    </source>
</evidence>
<dbReference type="InterPro" id="IPR017958">
    <property type="entry name" value="Gln-tRNA_amidoTrfase_suB_CS"/>
</dbReference>
<evidence type="ECO:0000256" key="7">
    <source>
        <dbReference type="ARBA" id="ARBA00024799"/>
    </source>
</evidence>
<dbReference type="GO" id="GO:0070681">
    <property type="term" value="P:glutaminyl-tRNAGln biosynthesis via transamidation"/>
    <property type="evidence" value="ECO:0007669"/>
    <property type="project" value="TreeGrafter"/>
</dbReference>
<dbReference type="NCBIfam" id="NF004012">
    <property type="entry name" value="PRK05477.1-2"/>
    <property type="match status" value="1"/>
</dbReference>
<dbReference type="GO" id="GO:0050567">
    <property type="term" value="F:glutaminyl-tRNA synthase (glutamine-hydrolyzing) activity"/>
    <property type="evidence" value="ECO:0007669"/>
    <property type="project" value="UniProtKB-UniRule"/>
</dbReference>
<evidence type="ECO:0000313" key="13">
    <source>
        <dbReference type="Proteomes" id="UP000178869"/>
    </source>
</evidence>
<evidence type="ECO:0000259" key="11">
    <source>
        <dbReference type="SMART" id="SM00845"/>
    </source>
</evidence>
<dbReference type="InterPro" id="IPR006075">
    <property type="entry name" value="Asn/Gln-tRNA_Trfase_suB/E_cat"/>
</dbReference>
<keyword evidence="6 10" id="KW-0648">Protein biosynthesis</keyword>
<dbReference type="PANTHER" id="PTHR11659">
    <property type="entry name" value="GLUTAMYL-TRNA GLN AMIDOTRANSFERASE SUBUNIT B MITOCHONDRIAL AND PROKARYOTIC PET112-RELATED"/>
    <property type="match status" value="1"/>
</dbReference>
<dbReference type="PROSITE" id="PS01234">
    <property type="entry name" value="GATB"/>
    <property type="match status" value="1"/>
</dbReference>
<comment type="subunit">
    <text evidence="2 10">Heterotrimer of A, B and C subunits.</text>
</comment>
<dbReference type="InterPro" id="IPR042114">
    <property type="entry name" value="GatB_C_1"/>
</dbReference>
<evidence type="ECO:0000256" key="4">
    <source>
        <dbReference type="ARBA" id="ARBA00022741"/>
    </source>
</evidence>
<dbReference type="NCBIfam" id="NF004014">
    <property type="entry name" value="PRK05477.1-4"/>
    <property type="match status" value="1"/>
</dbReference>
<gene>
    <name evidence="10" type="primary">gatB</name>
    <name evidence="12" type="ORF">A2828_00705</name>
</gene>
<dbReference type="InterPro" id="IPR004413">
    <property type="entry name" value="GatB"/>
</dbReference>
<dbReference type="Proteomes" id="UP000178869">
    <property type="component" value="Unassembled WGS sequence"/>
</dbReference>
<evidence type="ECO:0000256" key="1">
    <source>
        <dbReference type="ARBA" id="ARBA00005306"/>
    </source>
</evidence>
<dbReference type="EMBL" id="MHSR01000017">
    <property type="protein sequence ID" value="OHA46285.1"/>
    <property type="molecule type" value="Genomic_DNA"/>
</dbReference>
<evidence type="ECO:0000256" key="6">
    <source>
        <dbReference type="ARBA" id="ARBA00022917"/>
    </source>
</evidence>
<evidence type="ECO:0000256" key="5">
    <source>
        <dbReference type="ARBA" id="ARBA00022840"/>
    </source>
</evidence>
<feature type="domain" description="Asn/Gln amidotransferase" evidence="11">
    <location>
        <begin position="332"/>
        <end position="493"/>
    </location>
</feature>
<dbReference type="HAMAP" id="MF_00121">
    <property type="entry name" value="GatB"/>
    <property type="match status" value="1"/>
</dbReference>
<dbReference type="SUPFAM" id="SSF55931">
    <property type="entry name" value="Glutamine synthetase/guanido kinase"/>
    <property type="match status" value="1"/>
</dbReference>
<dbReference type="GO" id="GO:0006412">
    <property type="term" value="P:translation"/>
    <property type="evidence" value="ECO:0007669"/>
    <property type="project" value="UniProtKB-UniRule"/>
</dbReference>
<dbReference type="InterPro" id="IPR018027">
    <property type="entry name" value="Asn/Gln_amidotransferase"/>
</dbReference>
<evidence type="ECO:0000256" key="9">
    <source>
        <dbReference type="ARBA" id="ARBA00047913"/>
    </source>
</evidence>
<comment type="caution">
    <text evidence="12">The sequence shown here is derived from an EMBL/GenBank/DDBJ whole genome shotgun (WGS) entry which is preliminary data.</text>
</comment>
<reference evidence="12 13" key="1">
    <citation type="journal article" date="2016" name="Nat. Commun.">
        <title>Thousands of microbial genomes shed light on interconnected biogeochemical processes in an aquifer system.</title>
        <authorList>
            <person name="Anantharaman K."/>
            <person name="Brown C.T."/>
            <person name="Hug L.A."/>
            <person name="Sharon I."/>
            <person name="Castelle C.J."/>
            <person name="Probst A.J."/>
            <person name="Thomas B.C."/>
            <person name="Singh A."/>
            <person name="Wilkins M.J."/>
            <person name="Karaoz U."/>
            <person name="Brodie E.L."/>
            <person name="Williams K.H."/>
            <person name="Hubbard S.S."/>
            <person name="Banfield J.F."/>
        </authorList>
    </citation>
    <scope>NUCLEOTIDE SEQUENCE [LARGE SCALE GENOMIC DNA]</scope>
</reference>
<dbReference type="Gene3D" id="1.10.150.380">
    <property type="entry name" value="GatB domain, N-terminal subdomain"/>
    <property type="match status" value="1"/>
</dbReference>
<dbReference type="InterPro" id="IPR023168">
    <property type="entry name" value="GatB_Yqey_C_2"/>
</dbReference>
<dbReference type="AlphaFoldDB" id="A0A1G2PD83"/>
<evidence type="ECO:0000313" key="12">
    <source>
        <dbReference type="EMBL" id="OHA46285.1"/>
    </source>
</evidence>
<keyword evidence="5 10" id="KW-0067">ATP-binding</keyword>
<dbReference type="SMART" id="SM00845">
    <property type="entry name" value="GatB_Yqey"/>
    <property type="match status" value="1"/>
</dbReference>
<organism evidence="12 13">
    <name type="scientific">Candidatus Terrybacteria bacterium RIFCSPHIGHO2_01_FULL_43_35</name>
    <dbReference type="NCBI Taxonomy" id="1802361"/>
    <lineage>
        <taxon>Bacteria</taxon>
        <taxon>Candidatus Terryibacteriota</taxon>
    </lineage>
</organism>
<keyword evidence="3 10" id="KW-0436">Ligase</keyword>
<dbReference type="InterPro" id="IPR003789">
    <property type="entry name" value="Asn/Gln_tRNA_amidoTrase-B-like"/>
</dbReference>
<dbReference type="GO" id="GO:0005524">
    <property type="term" value="F:ATP binding"/>
    <property type="evidence" value="ECO:0007669"/>
    <property type="project" value="UniProtKB-KW"/>
</dbReference>
<dbReference type="Pfam" id="PF02934">
    <property type="entry name" value="GatB_N"/>
    <property type="match status" value="1"/>
</dbReference>
<dbReference type="InterPro" id="IPR014746">
    <property type="entry name" value="Gln_synth/guanido_kin_cat_dom"/>
</dbReference>
<dbReference type="GO" id="GO:0050566">
    <property type="term" value="F:asparaginyl-tRNA synthase (glutamine-hydrolyzing) activity"/>
    <property type="evidence" value="ECO:0007669"/>
    <property type="project" value="RHEA"/>
</dbReference>
<proteinExistence type="inferred from homology"/>
<evidence type="ECO:0000256" key="10">
    <source>
        <dbReference type="HAMAP-Rule" id="MF_00121"/>
    </source>
</evidence>
<protein>
    <recommendedName>
        <fullName evidence="10">Aspartyl/glutamyl-tRNA(Asn/Gln) amidotransferase subunit B</fullName>
        <shortName evidence="10">Asp/Glu-ADT subunit B</shortName>
        <ecNumber evidence="10">6.3.5.-</ecNumber>
    </recommendedName>
</protein>
<dbReference type="Gene3D" id="1.10.10.410">
    <property type="match status" value="1"/>
</dbReference>
<comment type="catalytic activity">
    <reaction evidence="9 10">
        <text>L-glutamyl-tRNA(Gln) + L-glutamine + ATP + H2O = L-glutaminyl-tRNA(Gln) + L-glutamate + ADP + phosphate + H(+)</text>
        <dbReference type="Rhea" id="RHEA:17521"/>
        <dbReference type="Rhea" id="RHEA-COMP:9681"/>
        <dbReference type="Rhea" id="RHEA-COMP:9684"/>
        <dbReference type="ChEBI" id="CHEBI:15377"/>
        <dbReference type="ChEBI" id="CHEBI:15378"/>
        <dbReference type="ChEBI" id="CHEBI:29985"/>
        <dbReference type="ChEBI" id="CHEBI:30616"/>
        <dbReference type="ChEBI" id="CHEBI:43474"/>
        <dbReference type="ChEBI" id="CHEBI:58359"/>
        <dbReference type="ChEBI" id="CHEBI:78520"/>
        <dbReference type="ChEBI" id="CHEBI:78521"/>
        <dbReference type="ChEBI" id="CHEBI:456216"/>
    </reaction>
</comment>
<dbReference type="NCBIfam" id="TIGR00133">
    <property type="entry name" value="gatB"/>
    <property type="match status" value="1"/>
</dbReference>
<comment type="function">
    <text evidence="7 10">Allows the formation of correctly charged Asn-tRNA(Asn) or Gln-tRNA(Gln) through the transamidation of misacylated Asp-tRNA(Asn) or Glu-tRNA(Gln) in organisms which lack either or both of asparaginyl-tRNA or glutaminyl-tRNA synthetases. The reaction takes place in the presence of glutamine and ATP through an activated phospho-Asp-tRNA(Asn) or phospho-Glu-tRNA(Gln).</text>
</comment>
<dbReference type="FunFam" id="1.10.10.410:FF:000001">
    <property type="entry name" value="Aspartyl/glutamyl-tRNA(Asn/Gln) amidotransferase subunit B"/>
    <property type="match status" value="1"/>
</dbReference>
<accession>A0A1G2PD83</accession>
<evidence type="ECO:0000256" key="2">
    <source>
        <dbReference type="ARBA" id="ARBA00011123"/>
    </source>
</evidence>
<dbReference type="PANTHER" id="PTHR11659:SF0">
    <property type="entry name" value="GLUTAMYL-TRNA(GLN) AMIDOTRANSFERASE SUBUNIT B, MITOCHONDRIAL"/>
    <property type="match status" value="1"/>
</dbReference>
<dbReference type="InterPro" id="IPR017959">
    <property type="entry name" value="Asn/Gln-tRNA_amidoTrfase_suB/E"/>
</dbReference>
<comment type="catalytic activity">
    <reaction evidence="8 10">
        <text>L-aspartyl-tRNA(Asn) + L-glutamine + ATP + H2O = L-asparaginyl-tRNA(Asn) + L-glutamate + ADP + phosphate + 2 H(+)</text>
        <dbReference type="Rhea" id="RHEA:14513"/>
        <dbReference type="Rhea" id="RHEA-COMP:9674"/>
        <dbReference type="Rhea" id="RHEA-COMP:9677"/>
        <dbReference type="ChEBI" id="CHEBI:15377"/>
        <dbReference type="ChEBI" id="CHEBI:15378"/>
        <dbReference type="ChEBI" id="CHEBI:29985"/>
        <dbReference type="ChEBI" id="CHEBI:30616"/>
        <dbReference type="ChEBI" id="CHEBI:43474"/>
        <dbReference type="ChEBI" id="CHEBI:58359"/>
        <dbReference type="ChEBI" id="CHEBI:78515"/>
        <dbReference type="ChEBI" id="CHEBI:78516"/>
        <dbReference type="ChEBI" id="CHEBI:456216"/>
    </reaction>
</comment>
<name>A0A1G2PD83_9BACT</name>
<sequence length="496" mass="56420">MSKELEAVIGLEIHSELKTATKMFCFSKNDPDEKHPNVNVCPVCLGHPGTLPVINQKATELVQRVGAALQCKLAEFSKFDRKNYFYPDLPKGYQISQYDLPLCGEGHLDILPQGANAPRKIRIERIHLEEDTGRLLHPENSKESLVDFNRAGMPLMELVTKPDIRSGKEARAFAEELQLILQYLGASDANMEKGQMRIEVNLSLREKGVEQLGTKVEVKNLNSFRSVERAVEFEIERQKAILEEGGRVIQETRGWHDVKQITFSQRQKEEAHDYRYFPEPDLPPMRFAHDYFENLKAMLPELPVSRRNRFIAEYIISPKEAEVLVVDKKMGEYFEEMVSELQAWYGAEGKDFEQNKLIKLASSYLLSDLRGIMSEKLAVIEDLRITPEDFAELIKLIAQDKISSRAAKDVLLEMFETGADPHEIIKAKDIGQTGDEEFLGKETDKVLAENPKAVEDFKTGKPNAMQFLIGKVMMATKGRANPKVVKELLDKKINNL</sequence>
<evidence type="ECO:0000256" key="3">
    <source>
        <dbReference type="ARBA" id="ARBA00022598"/>
    </source>
</evidence>
<comment type="similarity">
    <text evidence="1 10">Belongs to the GatB/GatE family. GatB subfamily.</text>
</comment>
<dbReference type="EC" id="6.3.5.-" evidence="10"/>
<dbReference type="SUPFAM" id="SSF89095">
    <property type="entry name" value="GatB/YqeY motif"/>
    <property type="match status" value="1"/>
</dbReference>
<keyword evidence="4 10" id="KW-0547">Nucleotide-binding</keyword>